<reference evidence="1" key="2">
    <citation type="submission" date="2015-07" db="EMBL/GenBank/DDBJ databases">
        <title>Plasmids, circular viruses and viroids from rat gut.</title>
        <authorList>
            <person name="Jorgensen T.J."/>
            <person name="Hansen M.A."/>
            <person name="Xu Z."/>
            <person name="Tabak M.A."/>
            <person name="Sorensen S.J."/>
            <person name="Hansen L.H."/>
        </authorList>
    </citation>
    <scope>NUCLEOTIDE SEQUENCE</scope>
    <source>
        <strain evidence="1">RGFK1237</strain>
    </source>
</reference>
<reference evidence="1" key="1">
    <citation type="submission" date="2015-06" db="EMBL/GenBank/DDBJ databases">
        <authorList>
            <person name="Joergensen T."/>
        </authorList>
    </citation>
    <scope>NUCLEOTIDE SEQUENCE</scope>
    <source>
        <strain evidence="1">RGFK1237</strain>
    </source>
</reference>
<protein>
    <submittedName>
        <fullName evidence="1">Uncharacterized protein</fullName>
    </submittedName>
</protein>
<proteinExistence type="predicted"/>
<evidence type="ECO:0000313" key="1">
    <source>
        <dbReference type="EMBL" id="CRY96731.1"/>
    </source>
</evidence>
<dbReference type="AlphaFoldDB" id="A0A0H5Q3T3"/>
<organism evidence="1">
    <name type="scientific">uncultured prokaryote</name>
    <dbReference type="NCBI Taxonomy" id="198431"/>
    <lineage>
        <taxon>unclassified sequences</taxon>
        <taxon>environmental samples</taxon>
    </lineage>
</organism>
<dbReference type="EMBL" id="LN853810">
    <property type="protein sequence ID" value="CRY96731.1"/>
    <property type="molecule type" value="Genomic_DNA"/>
</dbReference>
<sequence length="212" mass="23041">MTVLRCQWKFESLNDSADDVVNTYHFQGLASEADNACDMLADFYAGFASWISDDAATGNYEIKVYDLEDAEPRAPIYIRENVLGSLSSSGALVPQASVVMSFQAAKVSGQPQRRRRNRVYLGMLSATSVTGTGLVNPTTLSALRQAGADFMDASAASVNLQWCCYSPTTAAAGSEPEDGFFPIADGWFDNSVDIQRRRKIDSTTRLTFTAGE</sequence>
<accession>A0A0H5Q3T3</accession>
<name>A0A0H5Q3T3_9ZZZZ</name>